<dbReference type="Gene3D" id="3.30.530.20">
    <property type="match status" value="1"/>
</dbReference>
<dbReference type="GO" id="GO:0005739">
    <property type="term" value="C:mitochondrion"/>
    <property type="evidence" value="ECO:0007669"/>
    <property type="project" value="TreeGrafter"/>
</dbReference>
<dbReference type="InterPro" id="IPR023393">
    <property type="entry name" value="START-like_dom_sf"/>
</dbReference>
<proteinExistence type="predicted"/>
<sequence>MTVHTDSRIIAAPLDEVFALVADVERYPDFLPLWREAEIVRRWDGGYETQQVIGLGPIRERFNTRTVLQPPNQIEVTSDDRLFRTFFIRWDFAVVPRGCRTGIALQWEVGSPRLQRAISFLLPGVARSMVDAFERRAGRGGPLQVV</sequence>
<dbReference type="InterPro" id="IPR044996">
    <property type="entry name" value="COQ10-like"/>
</dbReference>
<dbReference type="GO" id="GO:0045333">
    <property type="term" value="P:cellular respiration"/>
    <property type="evidence" value="ECO:0007669"/>
    <property type="project" value="InterPro"/>
</dbReference>
<evidence type="ECO:0000259" key="1">
    <source>
        <dbReference type="Pfam" id="PF03364"/>
    </source>
</evidence>
<gene>
    <name evidence="2" type="ORF">DF3PB_4630001</name>
</gene>
<reference evidence="2" key="1">
    <citation type="submission" date="2018-07" db="EMBL/GenBank/DDBJ databases">
        <authorList>
            <person name="Quirk P.G."/>
            <person name="Krulwich T.A."/>
        </authorList>
    </citation>
    <scope>NUCLEOTIDE SEQUENCE</scope>
</reference>
<dbReference type="SUPFAM" id="SSF55961">
    <property type="entry name" value="Bet v1-like"/>
    <property type="match status" value="1"/>
</dbReference>
<dbReference type="InterPro" id="IPR005031">
    <property type="entry name" value="COQ10_START"/>
</dbReference>
<dbReference type="PANTHER" id="PTHR12901:SF10">
    <property type="entry name" value="COENZYME Q-BINDING PROTEIN COQ10, MITOCHONDRIAL"/>
    <property type="match status" value="1"/>
</dbReference>
<dbReference type="AlphaFoldDB" id="A0A380TIP1"/>
<dbReference type="Pfam" id="PF03364">
    <property type="entry name" value="Polyketide_cyc"/>
    <property type="match status" value="1"/>
</dbReference>
<dbReference type="GO" id="GO:0048039">
    <property type="term" value="F:ubiquinone binding"/>
    <property type="evidence" value="ECO:0007669"/>
    <property type="project" value="InterPro"/>
</dbReference>
<protein>
    <submittedName>
        <fullName evidence="2">Cyclase/dehydrase</fullName>
    </submittedName>
</protein>
<evidence type="ECO:0000313" key="2">
    <source>
        <dbReference type="EMBL" id="SUS07571.1"/>
    </source>
</evidence>
<feature type="domain" description="Coenzyme Q-binding protein COQ10 START" evidence="1">
    <location>
        <begin position="10"/>
        <end position="134"/>
    </location>
</feature>
<organism evidence="2">
    <name type="scientific">metagenome</name>
    <dbReference type="NCBI Taxonomy" id="256318"/>
    <lineage>
        <taxon>unclassified sequences</taxon>
        <taxon>metagenomes</taxon>
    </lineage>
</organism>
<name>A0A380TIP1_9ZZZZ</name>
<dbReference type="CDD" id="cd07813">
    <property type="entry name" value="COQ10p_like"/>
    <property type="match status" value="1"/>
</dbReference>
<dbReference type="EMBL" id="UIDG01000405">
    <property type="protein sequence ID" value="SUS07571.1"/>
    <property type="molecule type" value="Genomic_DNA"/>
</dbReference>
<dbReference type="PANTHER" id="PTHR12901">
    <property type="entry name" value="SPERM PROTEIN HOMOLOG"/>
    <property type="match status" value="1"/>
</dbReference>
<accession>A0A380TIP1</accession>